<dbReference type="Gene3D" id="1.10.357.10">
    <property type="entry name" value="Tetracycline Repressor, domain 2"/>
    <property type="match status" value="1"/>
</dbReference>
<feature type="DNA-binding region" description="H-T-H motif" evidence="5">
    <location>
        <begin position="24"/>
        <end position="43"/>
    </location>
</feature>
<keyword evidence="3 5" id="KW-0238">DNA-binding</keyword>
<dbReference type="Pfam" id="PF00440">
    <property type="entry name" value="TetR_N"/>
    <property type="match status" value="1"/>
</dbReference>
<dbReference type="InterPro" id="IPR001647">
    <property type="entry name" value="HTH_TetR"/>
</dbReference>
<reference evidence="8" key="1">
    <citation type="journal article" date="2019" name="Int. J. Syst. Evol. Microbiol.">
        <title>The Global Catalogue of Microorganisms (GCM) 10K type strain sequencing project: providing services to taxonomists for standard genome sequencing and annotation.</title>
        <authorList>
            <consortium name="The Broad Institute Genomics Platform"/>
            <consortium name="The Broad Institute Genome Sequencing Center for Infectious Disease"/>
            <person name="Wu L."/>
            <person name="Ma J."/>
        </authorList>
    </citation>
    <scope>NUCLEOTIDE SEQUENCE [LARGE SCALE GENOMIC DNA]</scope>
    <source>
        <strain evidence="8">JCM 18303</strain>
    </source>
</reference>
<name>A0ABP9R1N3_9PSEU</name>
<accession>A0ABP9R1N3</accession>
<dbReference type="PANTHER" id="PTHR30055">
    <property type="entry name" value="HTH-TYPE TRANSCRIPTIONAL REGULATOR RUTR"/>
    <property type="match status" value="1"/>
</dbReference>
<dbReference type="InterPro" id="IPR036271">
    <property type="entry name" value="Tet_transcr_reg_TetR-rel_C_sf"/>
</dbReference>
<dbReference type="EMBL" id="BAABJP010000043">
    <property type="protein sequence ID" value="GAA5170286.1"/>
    <property type="molecule type" value="Genomic_DNA"/>
</dbReference>
<evidence type="ECO:0000313" key="8">
    <source>
        <dbReference type="Proteomes" id="UP001428817"/>
    </source>
</evidence>
<evidence type="ECO:0000256" key="3">
    <source>
        <dbReference type="ARBA" id="ARBA00023125"/>
    </source>
</evidence>
<dbReference type="InterPro" id="IPR050109">
    <property type="entry name" value="HTH-type_TetR-like_transc_reg"/>
</dbReference>
<keyword evidence="4" id="KW-0804">Transcription</keyword>
<dbReference type="PANTHER" id="PTHR30055:SF219">
    <property type="entry name" value="TRANSCRIPTIONAL REGULATORY PROTEIN"/>
    <property type="match status" value="1"/>
</dbReference>
<evidence type="ECO:0000256" key="2">
    <source>
        <dbReference type="ARBA" id="ARBA00023015"/>
    </source>
</evidence>
<evidence type="ECO:0000256" key="5">
    <source>
        <dbReference type="PROSITE-ProRule" id="PRU00335"/>
    </source>
</evidence>
<keyword evidence="1" id="KW-0678">Repressor</keyword>
<sequence>MGHREDLLAGARRCLEERGYARTTARDLVAASGTNLASIGYHFGSKDALLVAAMTELFDEWAVQVRDAALDAAPAGSDPLTLLIASWGAMVEVCTRHRGLSLAYSEAVAFARHQPALQAQLATIYQRSRVKVAEMIKKELPTLSDPHAAALASFEIAACDGLVVQWLMDPEGMPSGDELVAAFNAALLALSRA</sequence>
<feature type="domain" description="HTH tetR-type" evidence="6">
    <location>
        <begin position="1"/>
        <end position="61"/>
    </location>
</feature>
<keyword evidence="2" id="KW-0805">Transcription regulation</keyword>
<evidence type="ECO:0000256" key="4">
    <source>
        <dbReference type="ARBA" id="ARBA00023163"/>
    </source>
</evidence>
<keyword evidence="8" id="KW-1185">Reference proteome</keyword>
<dbReference type="SUPFAM" id="SSF46689">
    <property type="entry name" value="Homeodomain-like"/>
    <property type="match status" value="1"/>
</dbReference>
<dbReference type="SUPFAM" id="SSF48498">
    <property type="entry name" value="Tetracyclin repressor-like, C-terminal domain"/>
    <property type="match status" value="1"/>
</dbReference>
<dbReference type="InterPro" id="IPR009057">
    <property type="entry name" value="Homeodomain-like_sf"/>
</dbReference>
<evidence type="ECO:0000259" key="6">
    <source>
        <dbReference type="PROSITE" id="PS50977"/>
    </source>
</evidence>
<organism evidence="7 8">
    <name type="scientific">Pseudonocardia eucalypti</name>
    <dbReference type="NCBI Taxonomy" id="648755"/>
    <lineage>
        <taxon>Bacteria</taxon>
        <taxon>Bacillati</taxon>
        <taxon>Actinomycetota</taxon>
        <taxon>Actinomycetes</taxon>
        <taxon>Pseudonocardiales</taxon>
        <taxon>Pseudonocardiaceae</taxon>
        <taxon>Pseudonocardia</taxon>
    </lineage>
</organism>
<dbReference type="InterPro" id="IPR039538">
    <property type="entry name" value="BetI_C"/>
</dbReference>
<evidence type="ECO:0000256" key="1">
    <source>
        <dbReference type="ARBA" id="ARBA00022491"/>
    </source>
</evidence>
<dbReference type="Pfam" id="PF13977">
    <property type="entry name" value="TetR_C_6"/>
    <property type="match status" value="1"/>
</dbReference>
<dbReference type="Proteomes" id="UP001428817">
    <property type="component" value="Unassembled WGS sequence"/>
</dbReference>
<dbReference type="RefSeq" id="WP_185063591.1">
    <property type="nucleotide sequence ID" value="NZ_BAABJP010000043.1"/>
</dbReference>
<gene>
    <name evidence="7" type="ORF">GCM10023321_67210</name>
</gene>
<protein>
    <submittedName>
        <fullName evidence="7">TetR/AcrR family transcriptional regulator</fullName>
    </submittedName>
</protein>
<evidence type="ECO:0000313" key="7">
    <source>
        <dbReference type="EMBL" id="GAA5170286.1"/>
    </source>
</evidence>
<dbReference type="PROSITE" id="PS50977">
    <property type="entry name" value="HTH_TETR_2"/>
    <property type="match status" value="1"/>
</dbReference>
<proteinExistence type="predicted"/>
<dbReference type="PRINTS" id="PR00455">
    <property type="entry name" value="HTHTETR"/>
</dbReference>
<comment type="caution">
    <text evidence="7">The sequence shown here is derived from an EMBL/GenBank/DDBJ whole genome shotgun (WGS) entry which is preliminary data.</text>
</comment>